<name>A0A1G9CIR7_9ACTN</name>
<sequence>MRERKRKRREFVWGVRGGGARNPATKKILAGFAVAALGLGILSPSAAAATDPVPTVKPTSSISQLRGGDGCEECVKRYIKKYGKGPKGDRGPAGPRGVAGPAGKAGPRGPEGKAGTSGIAGPAGKDGADGATGPQGPAGPVGPPGISELEYVEASDSIPANSANGQVSVVATCPAGKQPIGGGVFLNAQGDTNTDKYGLAISSPTTAKDGWLGFAWAKNLPSRLDVTTHAICAKVA</sequence>
<evidence type="ECO:0000313" key="2">
    <source>
        <dbReference type="EMBL" id="SDK51486.1"/>
    </source>
</evidence>
<proteinExistence type="predicted"/>
<feature type="compositionally biased region" description="Low complexity" evidence="1">
    <location>
        <begin position="119"/>
        <end position="135"/>
    </location>
</feature>
<keyword evidence="3" id="KW-1185">Reference proteome</keyword>
<organism evidence="2 3">
    <name type="scientific">Streptomyces indicus</name>
    <dbReference type="NCBI Taxonomy" id="417292"/>
    <lineage>
        <taxon>Bacteria</taxon>
        <taxon>Bacillati</taxon>
        <taxon>Actinomycetota</taxon>
        <taxon>Actinomycetes</taxon>
        <taxon>Kitasatosporales</taxon>
        <taxon>Streptomycetaceae</taxon>
        <taxon>Streptomyces</taxon>
    </lineage>
</organism>
<feature type="compositionally biased region" description="Low complexity" evidence="1">
    <location>
        <begin position="92"/>
        <end position="108"/>
    </location>
</feature>
<dbReference type="EMBL" id="FNFF01000008">
    <property type="protein sequence ID" value="SDK51486.1"/>
    <property type="molecule type" value="Genomic_DNA"/>
</dbReference>
<feature type="region of interest" description="Disordered" evidence="1">
    <location>
        <begin position="48"/>
        <end position="67"/>
    </location>
</feature>
<dbReference type="STRING" id="417292.SAMN05421806_108152"/>
<evidence type="ECO:0000313" key="3">
    <source>
        <dbReference type="Proteomes" id="UP000199155"/>
    </source>
</evidence>
<feature type="region of interest" description="Disordered" evidence="1">
    <location>
        <begin position="82"/>
        <end position="147"/>
    </location>
</feature>
<keyword evidence="2" id="KW-0176">Collagen</keyword>
<gene>
    <name evidence="2" type="ORF">SAMN05421806_108152</name>
</gene>
<dbReference type="InterPro" id="IPR008160">
    <property type="entry name" value="Collagen"/>
</dbReference>
<dbReference type="Pfam" id="PF01391">
    <property type="entry name" value="Collagen"/>
    <property type="match status" value="1"/>
</dbReference>
<dbReference type="Proteomes" id="UP000199155">
    <property type="component" value="Unassembled WGS sequence"/>
</dbReference>
<evidence type="ECO:0000256" key="1">
    <source>
        <dbReference type="SAM" id="MobiDB-lite"/>
    </source>
</evidence>
<protein>
    <submittedName>
        <fullName evidence="2">Collagen triple helix repeat-containing protein</fullName>
    </submittedName>
</protein>
<accession>A0A1G9CIR7</accession>
<reference evidence="2 3" key="1">
    <citation type="submission" date="2016-10" db="EMBL/GenBank/DDBJ databases">
        <authorList>
            <person name="de Groot N.N."/>
        </authorList>
    </citation>
    <scope>NUCLEOTIDE SEQUENCE [LARGE SCALE GENOMIC DNA]</scope>
    <source>
        <strain evidence="2 3">CGMCC 4.5727</strain>
    </source>
</reference>
<dbReference type="AlphaFoldDB" id="A0A1G9CIR7"/>